<comment type="function">
    <text evidence="9">Catalyzes the NADPH-dependent reduction of ketopantoate into pantoic acid.</text>
</comment>
<dbReference type="GO" id="GO:0015940">
    <property type="term" value="P:pantothenate biosynthetic process"/>
    <property type="evidence" value="ECO:0007669"/>
    <property type="project" value="UniProtKB-UniPathway"/>
</dbReference>
<proteinExistence type="inferred from homology"/>
<comment type="similarity">
    <text evidence="2 9">Belongs to the ketopantoate reductase family.</text>
</comment>
<evidence type="ECO:0000259" key="10">
    <source>
        <dbReference type="Pfam" id="PF02558"/>
    </source>
</evidence>
<dbReference type="RefSeq" id="WP_006300101.1">
    <property type="nucleotide sequence ID" value="NZ_CM001022.1"/>
</dbReference>
<dbReference type="SUPFAM" id="SSF51735">
    <property type="entry name" value="NAD(P)-binding Rossmann-fold domains"/>
    <property type="match status" value="1"/>
</dbReference>
<dbReference type="EC" id="1.1.1.169" evidence="3 9"/>
<dbReference type="InterPro" id="IPR036291">
    <property type="entry name" value="NAD(P)-bd_dom_sf"/>
</dbReference>
<keyword evidence="13" id="KW-1185">Reference proteome</keyword>
<evidence type="ECO:0000313" key="13">
    <source>
        <dbReference type="Proteomes" id="UP000005096"/>
    </source>
</evidence>
<gene>
    <name evidence="12" type="ORF">Apau_0513</name>
</gene>
<dbReference type="UniPathway" id="UPA00028">
    <property type="reaction ID" value="UER00004"/>
</dbReference>
<keyword evidence="5 9" id="KW-0521">NADP</keyword>
<dbReference type="InterPro" id="IPR008927">
    <property type="entry name" value="6-PGluconate_DH-like_C_sf"/>
</dbReference>
<dbReference type="NCBIfam" id="TIGR00745">
    <property type="entry name" value="apbA_panE"/>
    <property type="match status" value="1"/>
</dbReference>
<feature type="domain" description="Ketopantoate reductase C-terminal" evidence="11">
    <location>
        <begin position="181"/>
        <end position="300"/>
    </location>
</feature>
<dbReference type="InterPro" id="IPR013328">
    <property type="entry name" value="6PGD_dom2"/>
</dbReference>
<evidence type="ECO:0000256" key="4">
    <source>
        <dbReference type="ARBA" id="ARBA00019465"/>
    </source>
</evidence>
<evidence type="ECO:0000256" key="5">
    <source>
        <dbReference type="ARBA" id="ARBA00022857"/>
    </source>
</evidence>
<sequence length="309" mass="33367">MKTLVAGLGALGGRLAAAFLLRGLPLRGFQRPGTTLENLRNRGLRYRDGEGTLRTFALEVREDPEALGADPADLVLLTVKATQTRGAAESIARFLKEDGLVLSLQNGLGNGEVLGEILGPRRVALGTCTYGAHRDAEGTVLWGGEGQIRFGPLREGRDLREVEETLQAAGLDARVAPDLPRTLWEKVLLNASVNPVSALLGCPNEALLEHPASLRLMRNLLREGLAAARAEGIPLEEEPLWERILSVLRATASNRTSMLQDREAGKRTETDALGGALLERGQRHGLDLPATEALHLLLSALDGRQERKD</sequence>
<dbReference type="InterPro" id="IPR050838">
    <property type="entry name" value="Ketopantoate_reductase"/>
</dbReference>
<dbReference type="AlphaFoldDB" id="E3D015"/>
<accession>E3D015</accession>
<evidence type="ECO:0000256" key="8">
    <source>
        <dbReference type="ARBA" id="ARBA00048793"/>
    </source>
</evidence>
<dbReference type="SUPFAM" id="SSF48179">
    <property type="entry name" value="6-phosphogluconate dehydrogenase C-terminal domain-like"/>
    <property type="match status" value="1"/>
</dbReference>
<dbReference type="Pfam" id="PF02558">
    <property type="entry name" value="ApbA"/>
    <property type="match status" value="1"/>
</dbReference>
<dbReference type="Pfam" id="PF08546">
    <property type="entry name" value="ApbA_C"/>
    <property type="match status" value="1"/>
</dbReference>
<dbReference type="STRING" id="584708.Apau_0513"/>
<dbReference type="GO" id="GO:0050661">
    <property type="term" value="F:NADP binding"/>
    <property type="evidence" value="ECO:0007669"/>
    <property type="project" value="TreeGrafter"/>
</dbReference>
<dbReference type="OrthoDB" id="9793586at2"/>
<dbReference type="GO" id="GO:0008677">
    <property type="term" value="F:2-dehydropantoate 2-reductase activity"/>
    <property type="evidence" value="ECO:0007669"/>
    <property type="project" value="UniProtKB-EC"/>
</dbReference>
<reference evidence="12 13" key="1">
    <citation type="journal article" date="2010" name="Stand. Genomic Sci.">
        <title>Non-contiguous finished genome sequence of Aminomonas paucivorans type strain (GLU-3).</title>
        <authorList>
            <person name="Pitluck S."/>
            <person name="Yasawong M."/>
            <person name="Held B."/>
            <person name="Lapidus A."/>
            <person name="Nolan M."/>
            <person name="Copeland A."/>
            <person name="Lucas S."/>
            <person name="Del Rio T.G."/>
            <person name="Tice H."/>
            <person name="Cheng J.F."/>
            <person name="Chertkov O."/>
            <person name="Goodwin L."/>
            <person name="Tapia R."/>
            <person name="Han C."/>
            <person name="Liolios K."/>
            <person name="Ivanova N."/>
            <person name="Mavromatis K."/>
            <person name="Ovchinnikova G."/>
            <person name="Pati A."/>
            <person name="Chen A."/>
            <person name="Palaniappan K."/>
            <person name="Land M."/>
            <person name="Hauser L."/>
            <person name="Chang Y.J."/>
            <person name="Jeffries C.D."/>
            <person name="Pukall R."/>
            <person name="Spring S."/>
            <person name="Rohde M."/>
            <person name="Sikorski J."/>
            <person name="Goker M."/>
            <person name="Woyke T."/>
            <person name="Bristow J."/>
            <person name="Eisen J.A."/>
            <person name="Markowitz V."/>
            <person name="Hugenholtz P."/>
            <person name="Kyrpides N.C."/>
            <person name="Klenk H.P."/>
        </authorList>
    </citation>
    <scope>NUCLEOTIDE SEQUENCE [LARGE SCALE GENOMIC DNA]</scope>
    <source>
        <strain evidence="12 13">DSM 12260</strain>
    </source>
</reference>
<evidence type="ECO:0000256" key="9">
    <source>
        <dbReference type="RuleBase" id="RU362068"/>
    </source>
</evidence>
<dbReference type="PaxDb" id="584708-Apau_0513"/>
<dbReference type="InterPro" id="IPR003710">
    <property type="entry name" value="ApbA"/>
</dbReference>
<evidence type="ECO:0000256" key="3">
    <source>
        <dbReference type="ARBA" id="ARBA00013014"/>
    </source>
</evidence>
<name>E3D015_9BACT</name>
<dbReference type="eggNOG" id="COG1893">
    <property type="taxonomic scope" value="Bacteria"/>
</dbReference>
<comment type="catalytic activity">
    <reaction evidence="8 9">
        <text>(R)-pantoate + NADP(+) = 2-dehydropantoate + NADPH + H(+)</text>
        <dbReference type="Rhea" id="RHEA:16233"/>
        <dbReference type="ChEBI" id="CHEBI:11561"/>
        <dbReference type="ChEBI" id="CHEBI:15378"/>
        <dbReference type="ChEBI" id="CHEBI:15980"/>
        <dbReference type="ChEBI" id="CHEBI:57783"/>
        <dbReference type="ChEBI" id="CHEBI:58349"/>
        <dbReference type="EC" id="1.1.1.169"/>
    </reaction>
</comment>
<dbReference type="EMBL" id="CM001022">
    <property type="protein sequence ID" value="EFQ22947.1"/>
    <property type="molecule type" value="Genomic_DNA"/>
</dbReference>
<dbReference type="GO" id="GO:0005737">
    <property type="term" value="C:cytoplasm"/>
    <property type="evidence" value="ECO:0007669"/>
    <property type="project" value="TreeGrafter"/>
</dbReference>
<organism evidence="12 13">
    <name type="scientific">Aminomonas paucivorans DSM 12260</name>
    <dbReference type="NCBI Taxonomy" id="584708"/>
    <lineage>
        <taxon>Bacteria</taxon>
        <taxon>Thermotogati</taxon>
        <taxon>Synergistota</taxon>
        <taxon>Synergistia</taxon>
        <taxon>Synergistales</taxon>
        <taxon>Synergistaceae</taxon>
        <taxon>Aminomonas</taxon>
    </lineage>
</organism>
<dbReference type="PANTHER" id="PTHR43765:SF2">
    <property type="entry name" value="2-DEHYDROPANTOATE 2-REDUCTASE"/>
    <property type="match status" value="1"/>
</dbReference>
<dbReference type="FunFam" id="1.10.1040.10:FF:000017">
    <property type="entry name" value="2-dehydropantoate 2-reductase"/>
    <property type="match status" value="1"/>
</dbReference>
<keyword evidence="9" id="KW-0566">Pantothenate biosynthesis</keyword>
<feature type="domain" description="Ketopantoate reductase N-terminal" evidence="10">
    <location>
        <begin position="4"/>
        <end position="154"/>
    </location>
</feature>
<evidence type="ECO:0000256" key="6">
    <source>
        <dbReference type="ARBA" id="ARBA00023002"/>
    </source>
</evidence>
<dbReference type="Proteomes" id="UP000005096">
    <property type="component" value="Chromosome"/>
</dbReference>
<dbReference type="InterPro" id="IPR013752">
    <property type="entry name" value="KPA_reductase"/>
</dbReference>
<protein>
    <recommendedName>
        <fullName evidence="4 9">2-dehydropantoate 2-reductase</fullName>
        <ecNumber evidence="3 9">1.1.1.169</ecNumber>
    </recommendedName>
    <alternativeName>
        <fullName evidence="7 9">Ketopantoate reductase</fullName>
    </alternativeName>
</protein>
<evidence type="ECO:0000256" key="1">
    <source>
        <dbReference type="ARBA" id="ARBA00004994"/>
    </source>
</evidence>
<dbReference type="PANTHER" id="PTHR43765">
    <property type="entry name" value="2-DEHYDROPANTOATE 2-REDUCTASE-RELATED"/>
    <property type="match status" value="1"/>
</dbReference>
<evidence type="ECO:0000256" key="2">
    <source>
        <dbReference type="ARBA" id="ARBA00007870"/>
    </source>
</evidence>
<keyword evidence="6 9" id="KW-0560">Oxidoreductase</keyword>
<evidence type="ECO:0000259" key="11">
    <source>
        <dbReference type="Pfam" id="PF08546"/>
    </source>
</evidence>
<dbReference type="Gene3D" id="1.10.1040.10">
    <property type="entry name" value="N-(1-d-carboxylethyl)-l-norvaline Dehydrogenase, domain 2"/>
    <property type="match status" value="1"/>
</dbReference>
<dbReference type="InterPro" id="IPR013332">
    <property type="entry name" value="KPR_N"/>
</dbReference>
<evidence type="ECO:0000313" key="12">
    <source>
        <dbReference type="EMBL" id="EFQ22947.1"/>
    </source>
</evidence>
<dbReference type="Gene3D" id="3.40.50.720">
    <property type="entry name" value="NAD(P)-binding Rossmann-like Domain"/>
    <property type="match status" value="1"/>
</dbReference>
<evidence type="ECO:0000256" key="7">
    <source>
        <dbReference type="ARBA" id="ARBA00032024"/>
    </source>
</evidence>
<comment type="pathway">
    <text evidence="1 9">Cofactor biosynthesis; (R)-pantothenate biosynthesis; (R)-pantoate from 3-methyl-2-oxobutanoate: step 2/2.</text>
</comment>
<dbReference type="HOGENOM" id="CLU_031468_0_1_0"/>